<name>A0A553IEU3_9PEZI</name>
<protein>
    <submittedName>
        <fullName evidence="2">Uncharacterized protein</fullName>
    </submittedName>
</protein>
<proteinExistence type="predicted"/>
<evidence type="ECO:0000313" key="2">
    <source>
        <dbReference type="EMBL" id="TRX98697.1"/>
    </source>
</evidence>
<evidence type="ECO:0000256" key="1">
    <source>
        <dbReference type="SAM" id="MobiDB-lite"/>
    </source>
</evidence>
<keyword evidence="3" id="KW-1185">Reference proteome</keyword>
<dbReference type="Proteomes" id="UP000319160">
    <property type="component" value="Unassembled WGS sequence"/>
</dbReference>
<dbReference type="AlphaFoldDB" id="A0A553IEU3"/>
<accession>A0A553IEU3</accession>
<dbReference type="OrthoDB" id="3439512at2759"/>
<sequence>MIPRRPIASSTLECPALEWTARATSNTTSRTDAVQHHDEEPMEFILSSNWVLQTEGVNDFYEILYKRDENLEIEYDPLLHGFRVKCLSHNEVRIVALVKEILDQLVQKETKNGLETSAKIIGIDDWRKNKCQTRREIEVSEKYTFPRDVAVCHVRATWNVSESAFKKGTTTSKMLPENALVYIGASGLEKIKRVEQKLDTLARFFSLTPRDMTQVVKIFLYNEGDRSTMGEYRYVADGNDRFLRSYILDRFDWPHTSQRYPTIFHKSVMVRLNPGNDPWKEARSLSNTVLPIVKDGTVTEEFGAFKLQNWRYPAKDAVDSALGSEISSTQLGSSLAAKQFMLGPKIETWVSSLPTPGEGRDSLDCHPDSFVISQAFKSNQTSNKAPWVEREREKPEQNPHASAYRGVSADGRREYSKLCGVTMPHSQQPGAESTTTLTANEQTLSCYVAQTNNSQVGPGLVTPLPLNELASDEDLKAGFPVNICKPSVCPTDEAAGHSTCLRGSPVEGHPISENPKHLQNKNHDPFQHLIGEFRRVSTQPARGLDRDETNDPNVQASQSTKTRDPRLVQDDENDARSFHVTMRQKAGALPPPKNVFPEFDVNMMISINESLASLMAPLRMWPGVIDFRIELGRFYFLNVKKSHIQEPGEDDDERYYKLSRIQNELNKRHTANEKLCFTRVLTSLGADANYIARISDHSGNQMWKRPTDGRSSTYEFTCRFTTVEGTDFNFIVEIDATNFTSSIREFKPSQNCFAVHCTKRTWDFQLVLSVSQDLNDICGRFAEDLLCSLRVMPKNDRIPELEVSYDRSYGIKVLAVRTRNTACCISETSTKNTCSPHTAPQTDVQRLYISELWEMDRLGIGGDEQRIRLNFACYKRNNERSGMPPVWYEAFLKSDNLSKAFEQNETLEFGDEVQWVSEELLKSGAVEALIQKAADMVRNMDGVGYWNDNHQTDLLRSVGKPPRGQDVVDKFW</sequence>
<organism evidence="2 3">
    <name type="scientific">Xylaria flabelliformis</name>
    <dbReference type="NCBI Taxonomy" id="2512241"/>
    <lineage>
        <taxon>Eukaryota</taxon>
        <taxon>Fungi</taxon>
        <taxon>Dikarya</taxon>
        <taxon>Ascomycota</taxon>
        <taxon>Pezizomycotina</taxon>
        <taxon>Sordariomycetes</taxon>
        <taxon>Xylariomycetidae</taxon>
        <taxon>Xylariales</taxon>
        <taxon>Xylariaceae</taxon>
        <taxon>Xylaria</taxon>
    </lineage>
</organism>
<feature type="compositionally biased region" description="Basic and acidic residues" evidence="1">
    <location>
        <begin position="561"/>
        <end position="571"/>
    </location>
</feature>
<dbReference type="EMBL" id="VFLP01000001">
    <property type="protein sequence ID" value="TRX98697.1"/>
    <property type="molecule type" value="Genomic_DNA"/>
</dbReference>
<comment type="caution">
    <text evidence="2">The sequence shown here is derived from an EMBL/GenBank/DDBJ whole genome shotgun (WGS) entry which is preliminary data.</text>
</comment>
<gene>
    <name evidence="2" type="ORF">FHL15_000039</name>
</gene>
<feature type="region of interest" description="Disordered" evidence="1">
    <location>
        <begin position="538"/>
        <end position="571"/>
    </location>
</feature>
<evidence type="ECO:0000313" key="3">
    <source>
        <dbReference type="Proteomes" id="UP000319160"/>
    </source>
</evidence>
<feature type="region of interest" description="Disordered" evidence="1">
    <location>
        <begin position="381"/>
        <end position="408"/>
    </location>
</feature>
<reference evidence="3" key="1">
    <citation type="submission" date="2019-06" db="EMBL/GenBank/DDBJ databases">
        <title>Draft genome sequence of the griseofulvin-producing fungus Xylaria cubensis strain G536.</title>
        <authorList>
            <person name="Mead M.E."/>
            <person name="Raja H.A."/>
            <person name="Steenwyk J.L."/>
            <person name="Knowles S.L."/>
            <person name="Oberlies N.H."/>
            <person name="Rokas A."/>
        </authorList>
    </citation>
    <scope>NUCLEOTIDE SEQUENCE [LARGE SCALE GENOMIC DNA]</scope>
    <source>
        <strain evidence="3">G536</strain>
    </source>
</reference>
<feature type="compositionally biased region" description="Basic and acidic residues" evidence="1">
    <location>
        <begin position="387"/>
        <end position="397"/>
    </location>
</feature>
<feature type="compositionally biased region" description="Polar residues" evidence="1">
    <location>
        <begin position="551"/>
        <end position="560"/>
    </location>
</feature>